<dbReference type="SMART" id="SM00593">
    <property type="entry name" value="RUN"/>
    <property type="match status" value="1"/>
</dbReference>
<dbReference type="RefSeq" id="XP_009495011.1">
    <property type="nucleotide sequence ID" value="XM_009496736.1"/>
</dbReference>
<dbReference type="InterPro" id="IPR000306">
    <property type="entry name" value="Znf_FYVE"/>
</dbReference>
<dbReference type="Proteomes" id="UP000030693">
    <property type="component" value="Unassembled WGS sequence"/>
</dbReference>
<dbReference type="PROSITE" id="PS50178">
    <property type="entry name" value="ZF_FYVE"/>
    <property type="match status" value="1"/>
</dbReference>
<dbReference type="InterPro" id="IPR037213">
    <property type="entry name" value="Run_dom_sf"/>
</dbReference>
<feature type="domain" description="RUN" evidence="9">
    <location>
        <begin position="306"/>
        <end position="481"/>
    </location>
</feature>
<feature type="compositionally biased region" description="Low complexity" evidence="7">
    <location>
        <begin position="105"/>
        <end position="127"/>
    </location>
</feature>
<keyword evidence="11" id="KW-1185">Reference proteome</keyword>
<dbReference type="SUPFAM" id="SSF140741">
    <property type="entry name" value="RUN domain-like"/>
    <property type="match status" value="1"/>
</dbReference>
<feature type="region of interest" description="Disordered" evidence="7">
    <location>
        <begin position="57"/>
        <end position="127"/>
    </location>
</feature>
<proteinExistence type="predicted"/>
<feature type="compositionally biased region" description="Low complexity" evidence="7">
    <location>
        <begin position="796"/>
        <end position="811"/>
    </location>
</feature>
<feature type="compositionally biased region" description="Low complexity" evidence="7">
    <location>
        <begin position="181"/>
        <end position="206"/>
    </location>
</feature>
<dbReference type="InterPro" id="IPR017455">
    <property type="entry name" value="Znf_FYVE-rel"/>
</dbReference>
<dbReference type="InterPro" id="IPR004012">
    <property type="entry name" value="Run_dom"/>
</dbReference>
<keyword evidence="1" id="KW-0479">Metal-binding</keyword>
<feature type="region of interest" description="Disordered" evidence="7">
    <location>
        <begin position="181"/>
        <end position="221"/>
    </location>
</feature>
<evidence type="ECO:0000256" key="2">
    <source>
        <dbReference type="ARBA" id="ARBA00022771"/>
    </source>
</evidence>
<feature type="coiled-coil region" evidence="6">
    <location>
        <begin position="601"/>
        <end position="709"/>
    </location>
</feature>
<dbReference type="InterPro" id="IPR047335">
    <property type="entry name" value="RUFY1-3"/>
</dbReference>
<feature type="region of interest" description="Disordered" evidence="7">
    <location>
        <begin position="792"/>
        <end position="862"/>
    </location>
</feature>
<dbReference type="SMART" id="SM00064">
    <property type="entry name" value="FYVE"/>
    <property type="match status" value="1"/>
</dbReference>
<dbReference type="GeneID" id="20527561"/>
<name>A0A058Z8D6_FONAL</name>
<evidence type="ECO:0000256" key="6">
    <source>
        <dbReference type="SAM" id="Coils"/>
    </source>
</evidence>
<feature type="domain" description="FYVE-type" evidence="8">
    <location>
        <begin position="990"/>
        <end position="1049"/>
    </location>
</feature>
<keyword evidence="2 5" id="KW-0863">Zinc-finger</keyword>
<evidence type="ECO:0000256" key="7">
    <source>
        <dbReference type="SAM" id="MobiDB-lite"/>
    </source>
</evidence>
<dbReference type="Pfam" id="PF02759">
    <property type="entry name" value="RUN"/>
    <property type="match status" value="1"/>
</dbReference>
<evidence type="ECO:0000259" key="9">
    <source>
        <dbReference type="PROSITE" id="PS50826"/>
    </source>
</evidence>
<dbReference type="OrthoDB" id="79871at2759"/>
<dbReference type="InterPro" id="IPR011011">
    <property type="entry name" value="Znf_FYVE_PHD"/>
</dbReference>
<dbReference type="PROSITE" id="PS50826">
    <property type="entry name" value="RUN"/>
    <property type="match status" value="1"/>
</dbReference>
<dbReference type="Gene3D" id="3.30.40.10">
    <property type="entry name" value="Zinc/RING finger domain, C3HC4 (zinc finger)"/>
    <property type="match status" value="1"/>
</dbReference>
<dbReference type="Gene3D" id="1.20.58.900">
    <property type="match status" value="1"/>
</dbReference>
<evidence type="ECO:0000313" key="10">
    <source>
        <dbReference type="EMBL" id="KCV70495.1"/>
    </source>
</evidence>
<dbReference type="STRING" id="691883.A0A058Z8D6"/>
<organism evidence="10">
    <name type="scientific">Fonticula alba</name>
    <name type="common">Slime mold</name>
    <dbReference type="NCBI Taxonomy" id="691883"/>
    <lineage>
        <taxon>Eukaryota</taxon>
        <taxon>Rotosphaerida</taxon>
        <taxon>Fonticulaceae</taxon>
        <taxon>Fonticula</taxon>
    </lineage>
</organism>
<reference evidence="10" key="1">
    <citation type="submission" date="2013-04" db="EMBL/GenBank/DDBJ databases">
        <title>The Genome Sequence of Fonticula alba ATCC 38817.</title>
        <authorList>
            <consortium name="The Broad Institute Genomics Platform"/>
            <person name="Russ C."/>
            <person name="Cuomo C."/>
            <person name="Burger G."/>
            <person name="Gray M.W."/>
            <person name="Holland P.W.H."/>
            <person name="King N."/>
            <person name="Lang F.B.F."/>
            <person name="Roger A.J."/>
            <person name="Ruiz-Trillo I."/>
            <person name="Brown M."/>
            <person name="Walker B."/>
            <person name="Young S."/>
            <person name="Zeng Q."/>
            <person name="Gargeya S."/>
            <person name="Fitzgerald M."/>
            <person name="Haas B."/>
            <person name="Abouelleil A."/>
            <person name="Allen A.W."/>
            <person name="Alvarado L."/>
            <person name="Arachchi H.M."/>
            <person name="Berlin A.M."/>
            <person name="Chapman S.B."/>
            <person name="Gainer-Dewar J."/>
            <person name="Goldberg J."/>
            <person name="Griggs A."/>
            <person name="Gujja S."/>
            <person name="Hansen M."/>
            <person name="Howarth C."/>
            <person name="Imamovic A."/>
            <person name="Ireland A."/>
            <person name="Larimer J."/>
            <person name="McCowan C."/>
            <person name="Murphy C."/>
            <person name="Pearson M."/>
            <person name="Poon T.W."/>
            <person name="Priest M."/>
            <person name="Roberts A."/>
            <person name="Saif S."/>
            <person name="Shea T."/>
            <person name="Sisk P."/>
            <person name="Sykes S."/>
            <person name="Wortman J."/>
            <person name="Nusbaum C."/>
            <person name="Birren B."/>
        </authorList>
    </citation>
    <scope>NUCLEOTIDE SEQUENCE [LARGE SCALE GENOMIC DNA]</scope>
    <source>
        <strain evidence="10">ATCC 38817</strain>
    </source>
</reference>
<evidence type="ECO:0000256" key="5">
    <source>
        <dbReference type="PROSITE-ProRule" id="PRU00091"/>
    </source>
</evidence>
<evidence type="ECO:0000256" key="1">
    <source>
        <dbReference type="ARBA" id="ARBA00022723"/>
    </source>
</evidence>
<feature type="coiled-coil region" evidence="6">
    <location>
        <begin position="889"/>
        <end position="979"/>
    </location>
</feature>
<accession>A0A058Z8D6</accession>
<dbReference type="SUPFAM" id="SSF57903">
    <property type="entry name" value="FYVE/PHD zinc finger"/>
    <property type="match status" value="1"/>
</dbReference>
<feature type="compositionally biased region" description="Polar residues" evidence="7">
    <location>
        <begin position="834"/>
        <end position="845"/>
    </location>
</feature>
<dbReference type="PANTHER" id="PTHR45956">
    <property type="entry name" value="RUN AND FYVE DOMAIN-CONTAINING PROTEIN 2-LIKE PROTEIN"/>
    <property type="match status" value="1"/>
</dbReference>
<dbReference type="PANTHER" id="PTHR45956:SF6">
    <property type="entry name" value="RUN DOMAIN-CONTAINING PROTEIN"/>
    <property type="match status" value="1"/>
</dbReference>
<dbReference type="OMA" id="EGHRREC"/>
<dbReference type="Pfam" id="PF01363">
    <property type="entry name" value="FYVE"/>
    <property type="match status" value="1"/>
</dbReference>
<dbReference type="eggNOG" id="KOG1729">
    <property type="taxonomic scope" value="Eukaryota"/>
</dbReference>
<evidence type="ECO:0000259" key="8">
    <source>
        <dbReference type="PROSITE" id="PS50178"/>
    </source>
</evidence>
<feature type="region of interest" description="Disordered" evidence="7">
    <location>
        <begin position="1"/>
        <end position="33"/>
    </location>
</feature>
<evidence type="ECO:0008006" key="12">
    <source>
        <dbReference type="Google" id="ProtNLM"/>
    </source>
</evidence>
<dbReference type="CDD" id="cd17671">
    <property type="entry name" value="RUN"/>
    <property type="match status" value="1"/>
</dbReference>
<keyword evidence="4 6" id="KW-0175">Coiled coil</keyword>
<keyword evidence="3" id="KW-0862">Zinc</keyword>
<feature type="compositionally biased region" description="Low complexity" evidence="7">
    <location>
        <begin position="84"/>
        <end position="98"/>
    </location>
</feature>
<dbReference type="InterPro" id="IPR013083">
    <property type="entry name" value="Znf_RING/FYVE/PHD"/>
</dbReference>
<dbReference type="AlphaFoldDB" id="A0A058Z8D6"/>
<sequence>MSLEAAPVAGAGTKKKSRKKQAASSRPTVVDIDSLPVVSSESLAERPDDVASLLSVLSAGGSTADEDAIDSTGAENPEPDAPDSVEASPAAEAPLSSLHISAPASVRPPGSSPGLGSSLPVSSSISTSASFEPVVPATAEPSASISAATQSPSASPTPTVTVAGFAPALLSGARSLLSPWTTGGAAAGDGPAPGTPVTPVAPTSSGSGSGSGPGSATTPSRPVPVMAAAAAAAASSPFGALFSSSPSSATLDPEDTPAARQFAKTQEHIRTGMVAALREAMKLLIVHVSHGDASDDSLIDTELALHDEFEPLDRVTMIVDHMLQHGLRERRSLLSSFLGAPAAASSGSQLSLLRPTPVGHETAHVQMAAATGTFYWDTVIAGVLAKKDASVARSIDPIRDLAESGLLTPRLRGRAWVKIALMEKRLSDYLAELASDHETLANFYAPHALLRASGGDTFAYEVVGLLQGLDTFDISADIRALLDKETDQEGGSDRGILPTCYANYLYPNPLPHTQSPRALAGAVPVPALEAKEGADAAPEAETPVDSMPAAGTNDTSDASSAAASAGSAAAAAESAAASANAAARRQHESLASQKTFLELQLKMLQSKHEAVLSQLKATEQQIIQLQTAQTTLKGQLDTQTETNAQLQGQLESLRQNIAEERAHAQKVKQDLNELYQAEIRTRQQLEKTVADLQGSLAQLNAHVEKLQADHKQRIIEYDQEICNSNRANVEISARAADLEVSVGTLTAENETLSRDLAKEKTRTRSLQAERAHWPALAESLGALVQTLNAAGQCPKTSATSPQQQAAPATDTDNPDSPVAAGPGGESDDEEGNRPASQATLTQASRSSRRGLPTSALVAKSRDQVQTHISTLQTALEDRTTALVRSAETNRTLERRVLALEGELSSAGRQAIADEAALSAAKSETTLLQERLAEMEAQLAKARSDLEASAQAMAMTMQTNQELTSQNMALQVEVGRLDDKVKTLSGEWRCDTTATECGQCKTEFSFLKSRKHHCRRCGGIFCSRCTKNKAKLPAYPGPERVCDDCYDCLINQRSQLAN</sequence>
<dbReference type="eggNOG" id="KOG4381">
    <property type="taxonomic scope" value="Eukaryota"/>
</dbReference>
<gene>
    <name evidence="10" type="ORF">H696_02836</name>
</gene>
<protein>
    <recommendedName>
        <fullName evidence="12">FYVE-type domain-containing protein</fullName>
    </recommendedName>
</protein>
<dbReference type="EMBL" id="KB932204">
    <property type="protein sequence ID" value="KCV70495.1"/>
    <property type="molecule type" value="Genomic_DNA"/>
</dbReference>
<feature type="region of interest" description="Disordered" evidence="7">
    <location>
        <begin position="531"/>
        <end position="561"/>
    </location>
</feature>
<evidence type="ECO:0000313" key="11">
    <source>
        <dbReference type="Proteomes" id="UP000030693"/>
    </source>
</evidence>
<evidence type="ECO:0000256" key="3">
    <source>
        <dbReference type="ARBA" id="ARBA00022833"/>
    </source>
</evidence>
<feature type="compositionally biased region" description="Low complexity" evidence="7">
    <location>
        <begin position="549"/>
        <end position="561"/>
    </location>
</feature>
<dbReference type="GO" id="GO:0008270">
    <property type="term" value="F:zinc ion binding"/>
    <property type="evidence" value="ECO:0007669"/>
    <property type="project" value="UniProtKB-KW"/>
</dbReference>
<evidence type="ECO:0000256" key="4">
    <source>
        <dbReference type="ARBA" id="ARBA00023054"/>
    </source>
</evidence>